<dbReference type="PANTHER" id="PTHR43778">
    <property type="entry name" value="PYRUVATE CARBOXYLASE"/>
    <property type="match status" value="1"/>
</dbReference>
<keyword evidence="3" id="KW-1185">Reference proteome</keyword>
<dbReference type="Pfam" id="PF00682">
    <property type="entry name" value="HMGL-like"/>
    <property type="match status" value="1"/>
</dbReference>
<dbReference type="EMBL" id="AWET01000017">
    <property type="protein sequence ID" value="ERK03118.1"/>
    <property type="molecule type" value="Genomic_DNA"/>
</dbReference>
<dbReference type="AlphaFoldDB" id="U2LF73"/>
<name>U2LF73_9BACT</name>
<dbReference type="SUPFAM" id="SSF51569">
    <property type="entry name" value="Aldolase"/>
    <property type="match status" value="1"/>
</dbReference>
<proteinExistence type="predicted"/>
<evidence type="ECO:0000313" key="2">
    <source>
        <dbReference type="EMBL" id="ERK03118.1"/>
    </source>
</evidence>
<sequence length="590" mass="65499">MKKKIQFSLVYRDMWQSSGKFQPRKDQLERIAPVIIEMGCFARVETNGGAFEQVNLLAGENPNDAVRAFCKPFNEAGIKTHMLDRGLNALRMYTVPDDVRAMMYRVKHAQGVDIPRIFDGLNDVRNIIPSIKWAKEAGMTPQGTLCITTSPIHTLEYYAEIADKLIAAGAEEICLKDMAGIGQPALLGKLTKAIKDKHPEIIIEYHGHSGPGLSMASVLEVCNNGADIIDTAIEPLSWGKVHPDVISVQSMLKNEGFDVPEINMNAYMKARALTQEFIDDWLGYFINPQNKLMSSLLLGCGLPGGMMGSMMADLGGIRTTINNIRKKKGEPELSMDDMLVKLFDEVAYVWPRVGYPPLVTPFSQYTKNIALMNLLTLEQGKGRFVMMDESMWGMILGKSGKIPGQIAPELVELAQKQGREFTDADPHTLLKNNLEDFKKEMDENGWDYGKDDEELFELAMHPEQYRNYKSGQAKKNFLSDLQKAKDAKLGATVSPEQLAAFKHAKADAIVAPVKGQVFWEFNGDGECAPTVEPFIGKEYQEGDAFCYLQAPWGEFVTVPAALGGKLVEINAKQGAKVNKGDVIAYIERAQ</sequence>
<dbReference type="GO" id="GO:0006094">
    <property type="term" value="P:gluconeogenesis"/>
    <property type="evidence" value="ECO:0007669"/>
    <property type="project" value="TreeGrafter"/>
</dbReference>
<dbReference type="Gene3D" id="2.40.50.100">
    <property type="match status" value="1"/>
</dbReference>
<dbReference type="SUPFAM" id="SSF51230">
    <property type="entry name" value="Single hybrid motif"/>
    <property type="match status" value="1"/>
</dbReference>
<feature type="domain" description="Pyruvate carboxyltransferase" evidence="1">
    <location>
        <begin position="4"/>
        <end position="268"/>
    </location>
</feature>
<protein>
    <submittedName>
        <fullName evidence="2">Carboxylase domain protein</fullName>
    </submittedName>
</protein>
<dbReference type="SUPFAM" id="SSF89000">
    <property type="entry name" value="post-HMGL domain-like"/>
    <property type="match status" value="1"/>
</dbReference>
<reference evidence="2 3" key="1">
    <citation type="submission" date="2013-08" db="EMBL/GenBank/DDBJ databases">
        <authorList>
            <person name="Durkin A.S."/>
            <person name="Haft D.R."/>
            <person name="McCorrison J."/>
            <person name="Torralba M."/>
            <person name="Gillis M."/>
            <person name="Haft D.H."/>
            <person name="Methe B."/>
            <person name="Sutton G."/>
            <person name="Nelson K.E."/>
        </authorList>
    </citation>
    <scope>NUCLEOTIDE SEQUENCE [LARGE SCALE GENOMIC DNA]</scope>
    <source>
        <strain evidence="2 3">F0068</strain>
    </source>
</reference>
<dbReference type="Gene3D" id="3.20.20.70">
    <property type="entry name" value="Aldolase class I"/>
    <property type="match status" value="1"/>
</dbReference>
<dbReference type="PATRIC" id="fig|1081904.3.peg.878"/>
<dbReference type="InterPro" id="IPR013785">
    <property type="entry name" value="Aldolase_TIM"/>
</dbReference>
<dbReference type="InterPro" id="IPR055268">
    <property type="entry name" value="PCB-like"/>
</dbReference>
<evidence type="ECO:0000313" key="3">
    <source>
        <dbReference type="Proteomes" id="UP000016600"/>
    </source>
</evidence>
<dbReference type="GO" id="GO:0004736">
    <property type="term" value="F:pyruvate carboxylase activity"/>
    <property type="evidence" value="ECO:0007669"/>
    <property type="project" value="TreeGrafter"/>
</dbReference>
<dbReference type="PANTHER" id="PTHR43778:SF2">
    <property type="entry name" value="PYRUVATE CARBOXYLASE, MITOCHONDRIAL"/>
    <property type="match status" value="1"/>
</dbReference>
<comment type="caution">
    <text evidence="2">The sequence shown here is derived from an EMBL/GenBank/DDBJ whole genome shotgun (WGS) entry which is preliminary data.</text>
</comment>
<organism evidence="2 3">
    <name type="scientific">Hoylesella pleuritidis F0068</name>
    <dbReference type="NCBI Taxonomy" id="1081904"/>
    <lineage>
        <taxon>Bacteria</taxon>
        <taxon>Pseudomonadati</taxon>
        <taxon>Bacteroidota</taxon>
        <taxon>Bacteroidia</taxon>
        <taxon>Bacteroidales</taxon>
        <taxon>Prevotellaceae</taxon>
        <taxon>Hoylesella</taxon>
    </lineage>
</organism>
<dbReference type="InterPro" id="IPR011053">
    <property type="entry name" value="Single_hybrid_motif"/>
</dbReference>
<dbReference type="GO" id="GO:0005737">
    <property type="term" value="C:cytoplasm"/>
    <property type="evidence" value="ECO:0007669"/>
    <property type="project" value="TreeGrafter"/>
</dbReference>
<gene>
    <name evidence="2" type="ORF">HMPREF1218_2005</name>
</gene>
<dbReference type="PROSITE" id="PS50991">
    <property type="entry name" value="PYR_CT"/>
    <property type="match status" value="1"/>
</dbReference>
<dbReference type="Proteomes" id="UP000016600">
    <property type="component" value="Unassembled WGS sequence"/>
</dbReference>
<dbReference type="InterPro" id="IPR003379">
    <property type="entry name" value="Carboxylase_cons_dom"/>
</dbReference>
<dbReference type="Pfam" id="PF02436">
    <property type="entry name" value="PYC_OADA"/>
    <property type="match status" value="1"/>
</dbReference>
<dbReference type="InterPro" id="IPR000891">
    <property type="entry name" value="PYR_CT"/>
</dbReference>
<accession>U2LF73</accession>
<dbReference type="RefSeq" id="WP_021583538.1">
    <property type="nucleotide sequence ID" value="NZ_AWET01000017.1"/>
</dbReference>
<evidence type="ECO:0000259" key="1">
    <source>
        <dbReference type="PROSITE" id="PS50991"/>
    </source>
</evidence>